<dbReference type="SMART" id="SM00304">
    <property type="entry name" value="HAMP"/>
    <property type="match status" value="1"/>
</dbReference>
<dbReference type="Pfam" id="PF00672">
    <property type="entry name" value="HAMP"/>
    <property type="match status" value="1"/>
</dbReference>
<dbReference type="SUPFAM" id="SSF58104">
    <property type="entry name" value="Methyl-accepting chemotaxis protein (MCP) signaling domain"/>
    <property type="match status" value="1"/>
</dbReference>
<dbReference type="EMBL" id="JADKCH010000001">
    <property type="protein sequence ID" value="MBK8571629.1"/>
    <property type="molecule type" value="Genomic_DNA"/>
</dbReference>
<dbReference type="InterPro" id="IPR004089">
    <property type="entry name" value="MCPsignal_dom"/>
</dbReference>
<evidence type="ECO:0000313" key="7">
    <source>
        <dbReference type="EMBL" id="MBK8571629.1"/>
    </source>
</evidence>
<proteinExistence type="inferred from homology"/>
<feature type="domain" description="Methyl-accepting transducer" evidence="5">
    <location>
        <begin position="259"/>
        <end position="495"/>
    </location>
</feature>
<keyword evidence="1 3" id="KW-0807">Transducer</keyword>
<keyword evidence="4" id="KW-1133">Transmembrane helix</keyword>
<dbReference type="Gene3D" id="1.10.287.950">
    <property type="entry name" value="Methyl-accepting chemotaxis protein"/>
    <property type="match status" value="1"/>
</dbReference>
<name>A0A936F001_9BACT</name>
<dbReference type="PROSITE" id="PS50111">
    <property type="entry name" value="CHEMOTAXIS_TRANSDUC_2"/>
    <property type="match status" value="1"/>
</dbReference>
<reference evidence="7 8" key="1">
    <citation type="submission" date="2020-10" db="EMBL/GenBank/DDBJ databases">
        <title>Connecting structure to function with the recovery of over 1000 high-quality activated sludge metagenome-assembled genomes encoding full-length rRNA genes using long-read sequencing.</title>
        <authorList>
            <person name="Singleton C.M."/>
            <person name="Petriglieri F."/>
            <person name="Kristensen J.M."/>
            <person name="Kirkegaard R.H."/>
            <person name="Michaelsen T.Y."/>
            <person name="Andersen M.H."/>
            <person name="Karst S.M."/>
            <person name="Dueholm M.S."/>
            <person name="Nielsen P.H."/>
            <person name="Albertsen M."/>
        </authorList>
    </citation>
    <scope>NUCLEOTIDE SEQUENCE [LARGE SCALE GENOMIC DNA]</scope>
    <source>
        <strain evidence="7">OdNE_18-Q3-R46-58_MAXAC.008</strain>
    </source>
</reference>
<dbReference type="PROSITE" id="PS50885">
    <property type="entry name" value="HAMP"/>
    <property type="match status" value="1"/>
</dbReference>
<evidence type="ECO:0000259" key="6">
    <source>
        <dbReference type="PROSITE" id="PS50885"/>
    </source>
</evidence>
<dbReference type="CDD" id="cd06225">
    <property type="entry name" value="HAMP"/>
    <property type="match status" value="1"/>
</dbReference>
<dbReference type="PANTHER" id="PTHR32089:SF112">
    <property type="entry name" value="LYSOZYME-LIKE PROTEIN-RELATED"/>
    <property type="match status" value="1"/>
</dbReference>
<dbReference type="Pfam" id="PF00015">
    <property type="entry name" value="MCPsignal"/>
    <property type="match status" value="1"/>
</dbReference>
<keyword evidence="4" id="KW-0812">Transmembrane</keyword>
<dbReference type="GO" id="GO:0007165">
    <property type="term" value="P:signal transduction"/>
    <property type="evidence" value="ECO:0007669"/>
    <property type="project" value="UniProtKB-KW"/>
</dbReference>
<feature type="domain" description="HAMP" evidence="6">
    <location>
        <begin position="195"/>
        <end position="247"/>
    </location>
</feature>
<keyword evidence="4" id="KW-0472">Membrane</keyword>
<feature type="transmembrane region" description="Helical" evidence="4">
    <location>
        <begin position="170"/>
        <end position="189"/>
    </location>
</feature>
<evidence type="ECO:0000256" key="3">
    <source>
        <dbReference type="PROSITE-ProRule" id="PRU00284"/>
    </source>
</evidence>
<accession>A0A936F001</accession>
<dbReference type="AlphaFoldDB" id="A0A936F001"/>
<evidence type="ECO:0000256" key="4">
    <source>
        <dbReference type="SAM" id="Phobius"/>
    </source>
</evidence>
<dbReference type="Proteomes" id="UP000709959">
    <property type="component" value="Unassembled WGS sequence"/>
</dbReference>
<comment type="caution">
    <text evidence="7">The sequence shown here is derived from an EMBL/GenBank/DDBJ whole genome shotgun (WGS) entry which is preliminary data.</text>
</comment>
<organism evidence="7 8">
    <name type="scientific">Candidatus Geothrix odensensis</name>
    <dbReference type="NCBI Taxonomy" id="2954440"/>
    <lineage>
        <taxon>Bacteria</taxon>
        <taxon>Pseudomonadati</taxon>
        <taxon>Acidobacteriota</taxon>
        <taxon>Holophagae</taxon>
        <taxon>Holophagales</taxon>
        <taxon>Holophagaceae</taxon>
        <taxon>Geothrix</taxon>
    </lineage>
</organism>
<evidence type="ECO:0000256" key="2">
    <source>
        <dbReference type="ARBA" id="ARBA00029447"/>
    </source>
</evidence>
<comment type="similarity">
    <text evidence="2">Belongs to the methyl-accepting chemotaxis (MCP) protein family.</text>
</comment>
<sequence length="511" mass="54763">MNRKGLALKFFLPVSLALAALLGLVIWGVSAYQISQAEQAFEEHLTSLAVASRSMLHSEAEEYSRTHGMTFHRVAEGRYSSDSTEAAFERGSMTLFEANPNLEYKVGQFRNANGDPRIYVLSQGRLKDSCITCHDAFGIDSFKSKKSGDLVASFGVSMSTAELYRTQRNIRILSIAVGLGLLGLISGIISHRVKSTILTPLDHLSKAIGRVATGDMTVKAPVESEDELAKLAITFNGMVSDLNRALGNMGQASEQVASGSTELAASAEQMSQTVQETARVGEGLREAGREVLQALRQLDANVEAMGNHTRQTGAKTDAAVKDTDLGAETGRGTAEGMQAIQQATSRIVQAVKVIQSLARQTNLLSLNAAIEAAKAGAQGKGFAVVAEEVRILAERSGQSAKEIEETIHAMQDAVQEGASSVDVTLHHLEAIRDRISEVSGSIHDIGSLSQGQARTSLDVGRLMNQTASQLDQNATATHQLAATVNEVARTSDELSRVAETLKETVQRFKLR</sequence>
<dbReference type="GO" id="GO:0016020">
    <property type="term" value="C:membrane"/>
    <property type="evidence" value="ECO:0007669"/>
    <property type="project" value="InterPro"/>
</dbReference>
<gene>
    <name evidence="7" type="ORF">IPN91_03085</name>
</gene>
<evidence type="ECO:0000313" key="8">
    <source>
        <dbReference type="Proteomes" id="UP000709959"/>
    </source>
</evidence>
<dbReference type="PANTHER" id="PTHR32089">
    <property type="entry name" value="METHYL-ACCEPTING CHEMOTAXIS PROTEIN MCPB"/>
    <property type="match status" value="1"/>
</dbReference>
<protein>
    <submittedName>
        <fullName evidence="7">Methyl-accepting chemotaxis protein</fullName>
    </submittedName>
</protein>
<evidence type="ECO:0000259" key="5">
    <source>
        <dbReference type="PROSITE" id="PS50111"/>
    </source>
</evidence>
<dbReference type="SMART" id="SM00283">
    <property type="entry name" value="MA"/>
    <property type="match status" value="1"/>
</dbReference>
<evidence type="ECO:0000256" key="1">
    <source>
        <dbReference type="ARBA" id="ARBA00023224"/>
    </source>
</evidence>
<dbReference type="InterPro" id="IPR003660">
    <property type="entry name" value="HAMP_dom"/>
</dbReference>